<dbReference type="CDD" id="cd06420">
    <property type="entry name" value="GT2_Chondriotin_Pol_N"/>
    <property type="match status" value="1"/>
</dbReference>
<dbReference type="EMBL" id="BAABJJ010000044">
    <property type="protein sequence ID" value="GAA4954923.1"/>
    <property type="molecule type" value="Genomic_DNA"/>
</dbReference>
<name>A0ABP9GZW5_9FLAO</name>
<reference evidence="3" key="1">
    <citation type="journal article" date="2019" name="Int. J. Syst. Evol. Microbiol.">
        <title>The Global Catalogue of Microorganisms (GCM) 10K type strain sequencing project: providing services to taxonomists for standard genome sequencing and annotation.</title>
        <authorList>
            <consortium name="The Broad Institute Genomics Platform"/>
            <consortium name="The Broad Institute Genome Sequencing Center for Infectious Disease"/>
            <person name="Wu L."/>
            <person name="Ma J."/>
        </authorList>
    </citation>
    <scope>NUCLEOTIDE SEQUENCE [LARGE SCALE GENOMIC DNA]</scope>
    <source>
        <strain evidence="3">JCM 18285</strain>
    </source>
</reference>
<protein>
    <recommendedName>
        <fullName evidence="1">Glycosyltransferase 2-like domain-containing protein</fullName>
    </recommendedName>
</protein>
<keyword evidence="3" id="KW-1185">Reference proteome</keyword>
<evidence type="ECO:0000313" key="3">
    <source>
        <dbReference type="Proteomes" id="UP001501302"/>
    </source>
</evidence>
<dbReference type="Pfam" id="PF00535">
    <property type="entry name" value="Glycos_transf_2"/>
    <property type="match status" value="1"/>
</dbReference>
<comment type="caution">
    <text evidence="2">The sequence shown here is derived from an EMBL/GenBank/DDBJ whole genome shotgun (WGS) entry which is preliminary data.</text>
</comment>
<feature type="domain" description="Glycosyltransferase 2-like" evidence="1">
    <location>
        <begin position="19"/>
        <end position="126"/>
    </location>
</feature>
<sequence>MYGLVKIVIFVAMSTFDLSVIISTYNHPEWLEKVLWSFEFQSFKNFEVVIADDGSDDKTKKLIQRIQKEVTYPIQHIWHEDNGFQKTIILNKATVATKSDYLVYTDGDCLARKDFLQTHIDFREQGYFLSGGYFKLPMTVSKLITKKDIEQQHCFDIYWLTEHGLKSSFKNNKITSKGLKERLLNKFTPTTATWNGHNASGWKVDIIKANGYDERMQYGGEDRELGERLFNMGVKAKQIRYSAICLHLDHARGYVKPEMIEKNKRIRAVTKKEKVTRTAFGIEKD</sequence>
<evidence type="ECO:0000259" key="1">
    <source>
        <dbReference type="Pfam" id="PF00535"/>
    </source>
</evidence>
<dbReference type="PANTHER" id="PTHR43685">
    <property type="entry name" value="GLYCOSYLTRANSFERASE"/>
    <property type="match status" value="1"/>
</dbReference>
<organism evidence="2 3">
    <name type="scientific">Algibacter agarivorans</name>
    <dbReference type="NCBI Taxonomy" id="1109741"/>
    <lineage>
        <taxon>Bacteria</taxon>
        <taxon>Pseudomonadati</taxon>
        <taxon>Bacteroidota</taxon>
        <taxon>Flavobacteriia</taxon>
        <taxon>Flavobacteriales</taxon>
        <taxon>Flavobacteriaceae</taxon>
        <taxon>Algibacter</taxon>
    </lineage>
</organism>
<dbReference type="Proteomes" id="UP001501302">
    <property type="component" value="Unassembled WGS sequence"/>
</dbReference>
<gene>
    <name evidence="2" type="ORF">GCM10023314_30780</name>
</gene>
<proteinExistence type="predicted"/>
<dbReference type="InterPro" id="IPR050834">
    <property type="entry name" value="Glycosyltransf_2"/>
</dbReference>
<dbReference type="Gene3D" id="3.90.550.10">
    <property type="entry name" value="Spore Coat Polysaccharide Biosynthesis Protein SpsA, Chain A"/>
    <property type="match status" value="1"/>
</dbReference>
<dbReference type="InterPro" id="IPR001173">
    <property type="entry name" value="Glyco_trans_2-like"/>
</dbReference>
<dbReference type="PANTHER" id="PTHR43685:SF3">
    <property type="entry name" value="SLR2126 PROTEIN"/>
    <property type="match status" value="1"/>
</dbReference>
<dbReference type="InterPro" id="IPR029044">
    <property type="entry name" value="Nucleotide-diphossugar_trans"/>
</dbReference>
<dbReference type="SUPFAM" id="SSF53448">
    <property type="entry name" value="Nucleotide-diphospho-sugar transferases"/>
    <property type="match status" value="1"/>
</dbReference>
<accession>A0ABP9GZW5</accession>
<evidence type="ECO:0000313" key="2">
    <source>
        <dbReference type="EMBL" id="GAA4954923.1"/>
    </source>
</evidence>